<evidence type="ECO:0000313" key="4">
    <source>
        <dbReference type="EMBL" id="CUM83200.1"/>
    </source>
</evidence>
<dbReference type="RefSeq" id="WP_055155991.1">
    <property type="nucleotide sequence ID" value="NZ_CYXR01000005.1"/>
</dbReference>
<reference evidence="4 5" key="1">
    <citation type="submission" date="2015-09" db="EMBL/GenBank/DDBJ databases">
        <authorList>
            <consortium name="Pathogen Informatics"/>
        </authorList>
    </citation>
    <scope>NUCLEOTIDE SEQUENCE [LARGE SCALE GENOMIC DNA]</scope>
    <source>
        <strain evidence="4 5">2789STDY5834962</strain>
    </source>
</reference>
<feature type="domain" description="4'-phosphopantetheinyl transferase" evidence="3">
    <location>
        <begin position="90"/>
        <end position="193"/>
    </location>
</feature>
<dbReference type="AlphaFoldDB" id="A0A173RYU3"/>
<dbReference type="GO" id="GO:0008897">
    <property type="term" value="F:holo-[acyl-carrier-protein] synthase activity"/>
    <property type="evidence" value="ECO:0007669"/>
    <property type="project" value="InterPro"/>
</dbReference>
<dbReference type="EC" id="2.7.8.-" evidence="4"/>
<dbReference type="InterPro" id="IPR008278">
    <property type="entry name" value="4-PPantetheinyl_Trfase_dom"/>
</dbReference>
<sequence>MEKVKTFLADISDLLNEKNYQKIYEKVPAFRQEKADRLKHREDQAQSVGAWYLWMKIQERHKIPQDAGQSFNLSHSGKYVLCSAGVSGERVGCDIECMRKYHERLAEKYFCSSEYERIRNADEAERTEMFYRYWVLKESFLKATRKGLVMGLNTSEIQIPKQGDPFFLRQPEEIREAYYLKEYQTDGARIAVCSTNPNFDENILDMTDIYKREMIVELKD</sequence>
<evidence type="ECO:0000256" key="1">
    <source>
        <dbReference type="ARBA" id="ARBA00010990"/>
    </source>
</evidence>
<dbReference type="PANTHER" id="PTHR12215:SF10">
    <property type="entry name" value="L-AMINOADIPATE-SEMIALDEHYDE DEHYDROGENASE-PHOSPHOPANTETHEINYL TRANSFERASE"/>
    <property type="match status" value="1"/>
</dbReference>
<dbReference type="GO" id="GO:0000287">
    <property type="term" value="F:magnesium ion binding"/>
    <property type="evidence" value="ECO:0007669"/>
    <property type="project" value="InterPro"/>
</dbReference>
<protein>
    <submittedName>
        <fullName evidence="4">4'-phosphopantetheinyl transferase sfp</fullName>
        <ecNumber evidence="4">2.7.8.-</ecNumber>
    </submittedName>
</protein>
<proteinExistence type="inferred from homology"/>
<dbReference type="SUPFAM" id="SSF56214">
    <property type="entry name" value="4'-phosphopantetheinyl transferase"/>
    <property type="match status" value="2"/>
</dbReference>
<dbReference type="InterPro" id="IPR050559">
    <property type="entry name" value="P-Pant_transferase_sf"/>
</dbReference>
<evidence type="ECO:0000259" key="3">
    <source>
        <dbReference type="Pfam" id="PF01648"/>
    </source>
</evidence>
<name>A0A173RYU3_9FIRM</name>
<dbReference type="EMBL" id="CYXR01000005">
    <property type="protein sequence ID" value="CUM83200.1"/>
    <property type="molecule type" value="Genomic_DNA"/>
</dbReference>
<dbReference type="Gene3D" id="3.90.470.20">
    <property type="entry name" value="4'-phosphopantetheinyl transferase domain"/>
    <property type="match status" value="1"/>
</dbReference>
<keyword evidence="2 4" id="KW-0808">Transferase</keyword>
<dbReference type="GO" id="GO:0019878">
    <property type="term" value="P:lysine biosynthetic process via aminoadipic acid"/>
    <property type="evidence" value="ECO:0007669"/>
    <property type="project" value="TreeGrafter"/>
</dbReference>
<dbReference type="Pfam" id="PF01648">
    <property type="entry name" value="ACPS"/>
    <property type="match status" value="1"/>
</dbReference>
<comment type="similarity">
    <text evidence="1">Belongs to the P-Pant transferase superfamily. Gsp/Sfp/HetI/AcpT family.</text>
</comment>
<dbReference type="GO" id="GO:0005829">
    <property type="term" value="C:cytosol"/>
    <property type="evidence" value="ECO:0007669"/>
    <property type="project" value="TreeGrafter"/>
</dbReference>
<accession>A0A173RYU3</accession>
<evidence type="ECO:0000256" key="2">
    <source>
        <dbReference type="ARBA" id="ARBA00022679"/>
    </source>
</evidence>
<dbReference type="PANTHER" id="PTHR12215">
    <property type="entry name" value="PHOSPHOPANTETHEINE TRANSFERASE"/>
    <property type="match status" value="1"/>
</dbReference>
<organism evidence="4 5">
    <name type="scientific">Coprococcus comes</name>
    <dbReference type="NCBI Taxonomy" id="410072"/>
    <lineage>
        <taxon>Bacteria</taxon>
        <taxon>Bacillati</taxon>
        <taxon>Bacillota</taxon>
        <taxon>Clostridia</taxon>
        <taxon>Lachnospirales</taxon>
        <taxon>Lachnospiraceae</taxon>
        <taxon>Coprococcus</taxon>
    </lineage>
</organism>
<dbReference type="Proteomes" id="UP000095727">
    <property type="component" value="Unassembled WGS sequence"/>
</dbReference>
<evidence type="ECO:0000313" key="5">
    <source>
        <dbReference type="Proteomes" id="UP000095727"/>
    </source>
</evidence>
<dbReference type="InterPro" id="IPR037143">
    <property type="entry name" value="4-PPantetheinyl_Trfase_dom_sf"/>
</dbReference>
<gene>
    <name evidence="4" type="primary">sfp</name>
    <name evidence="4" type="ORF">ERS852574_00990</name>
</gene>